<evidence type="ECO:0000313" key="2">
    <source>
        <dbReference type="EMBL" id="BBM83318.1"/>
    </source>
</evidence>
<keyword evidence="3" id="KW-1185">Reference proteome</keyword>
<accession>A0A5S9F2D5</accession>
<evidence type="ECO:0000256" key="1">
    <source>
        <dbReference type="SAM" id="Phobius"/>
    </source>
</evidence>
<sequence>MINLPGKALFYIFLGVIILLWVIFRVIWFVMRCILYPINFICEFDEKKQREEYMEEYNAFLEEIEGQEFFFYTPKKSSLAFIEEQILPNLSKDVAPVFFSGKECNSELPEEWIRFMLYQNRRQYPFLLKVKKGRVLGVSLHHELHGKVLSQQNHQLFLDIIEQELQKLRKRLR</sequence>
<dbReference type="EMBL" id="AP019860">
    <property type="protein sequence ID" value="BBM83318.1"/>
    <property type="molecule type" value="Genomic_DNA"/>
</dbReference>
<dbReference type="AlphaFoldDB" id="A0A5S9F2D5"/>
<dbReference type="OrthoDB" id="882541at2"/>
<organism evidence="2 3">
    <name type="scientific">Uabimicrobium amorphum</name>
    <dbReference type="NCBI Taxonomy" id="2596890"/>
    <lineage>
        <taxon>Bacteria</taxon>
        <taxon>Pseudomonadati</taxon>
        <taxon>Planctomycetota</taxon>
        <taxon>Candidatus Uabimicrobiia</taxon>
        <taxon>Candidatus Uabimicrobiales</taxon>
        <taxon>Candidatus Uabimicrobiaceae</taxon>
        <taxon>Candidatus Uabimicrobium</taxon>
    </lineage>
</organism>
<name>A0A5S9F2D5_UABAM</name>
<dbReference type="Proteomes" id="UP000326354">
    <property type="component" value="Chromosome"/>
</dbReference>
<keyword evidence="1" id="KW-0472">Membrane</keyword>
<reference evidence="2 3" key="1">
    <citation type="submission" date="2019-08" db="EMBL/GenBank/DDBJ databases">
        <title>Complete genome sequence of Candidatus Uab amorphum.</title>
        <authorList>
            <person name="Shiratori T."/>
            <person name="Suzuki S."/>
            <person name="Kakizawa Y."/>
            <person name="Ishida K."/>
        </authorList>
    </citation>
    <scope>NUCLEOTIDE SEQUENCE [LARGE SCALE GENOMIC DNA]</scope>
    <source>
        <strain evidence="2 3">SRT547</strain>
    </source>
</reference>
<keyword evidence="1" id="KW-0812">Transmembrane</keyword>
<keyword evidence="1" id="KW-1133">Transmembrane helix</keyword>
<protein>
    <submittedName>
        <fullName evidence="2">Uncharacterized protein</fullName>
    </submittedName>
</protein>
<gene>
    <name evidence="2" type="ORF">UABAM_01669</name>
</gene>
<dbReference type="KEGG" id="uam:UABAM_01669"/>
<dbReference type="RefSeq" id="WP_151967523.1">
    <property type="nucleotide sequence ID" value="NZ_AP019860.1"/>
</dbReference>
<feature type="transmembrane region" description="Helical" evidence="1">
    <location>
        <begin position="9"/>
        <end position="31"/>
    </location>
</feature>
<evidence type="ECO:0000313" key="3">
    <source>
        <dbReference type="Proteomes" id="UP000326354"/>
    </source>
</evidence>
<proteinExistence type="predicted"/>